<dbReference type="EMBL" id="AB024528">
    <property type="protein sequence ID" value="BAA88254.1"/>
    <property type="molecule type" value="Genomic_DNA"/>
</dbReference>
<sequence>MRRSSVFHLVDASPWPILGANVGLMLVLGLVRWFHGGGFMVVEIGLWLCVGCVFFWWRDVVRESSFLGFHTSGVRRGLQIGMVLFILSEVFFFLGFFWAFFHSSLVSSSDVGNTWPPYGLEVMDPMAVILLNTVVLLGSGVFVTYSHYSLVMGDYTGSVLGLFFTLCLGVFFTLLQLMEYLDASFSIADSVYGSVFFMATGFHGFHVLVGSAFLFVCLFRLVLGEFSSSHHVGYECAIWYWHFVDVVWIFLYLSIYWWGSVGAV</sequence>
<evidence type="ECO:0000256" key="1">
    <source>
        <dbReference type="ARBA" id="ARBA00004448"/>
    </source>
</evidence>
<name>Q9T9H6_HALRO</name>
<comment type="catalytic activity">
    <reaction evidence="9">
        <text>4 Fe(II)-[cytochrome c] + O2 + 8 H(+)(in) = 4 Fe(III)-[cytochrome c] + 2 H2O + 4 H(+)(out)</text>
        <dbReference type="Rhea" id="RHEA:11436"/>
        <dbReference type="Rhea" id="RHEA-COMP:10350"/>
        <dbReference type="Rhea" id="RHEA-COMP:14399"/>
        <dbReference type="ChEBI" id="CHEBI:15377"/>
        <dbReference type="ChEBI" id="CHEBI:15378"/>
        <dbReference type="ChEBI" id="CHEBI:15379"/>
        <dbReference type="ChEBI" id="CHEBI:29033"/>
        <dbReference type="ChEBI" id="CHEBI:29034"/>
        <dbReference type="EC" id="7.1.1.9"/>
    </reaction>
    <physiologicalReaction direction="left-to-right" evidence="9">
        <dbReference type="Rhea" id="RHEA:11437"/>
    </physiologicalReaction>
</comment>
<evidence type="ECO:0000313" key="13">
    <source>
        <dbReference type="EMBL" id="BAA88254.1"/>
    </source>
</evidence>
<evidence type="ECO:0000256" key="9">
    <source>
        <dbReference type="ARBA" id="ARBA00049512"/>
    </source>
</evidence>
<feature type="transmembrane region" description="Helical" evidence="11">
    <location>
        <begin position="12"/>
        <end position="31"/>
    </location>
</feature>
<evidence type="ECO:0000256" key="2">
    <source>
        <dbReference type="ARBA" id="ARBA00010581"/>
    </source>
</evidence>
<feature type="domain" description="Heme-copper oxidase subunit III family profile" evidence="12">
    <location>
        <begin position="3"/>
        <end position="260"/>
    </location>
</feature>
<dbReference type="CDD" id="cd01665">
    <property type="entry name" value="Cyt_c_Oxidase_III"/>
    <property type="match status" value="1"/>
</dbReference>
<dbReference type="SUPFAM" id="SSF81452">
    <property type="entry name" value="Cytochrome c oxidase subunit III-like"/>
    <property type="match status" value="1"/>
</dbReference>
<evidence type="ECO:0000256" key="7">
    <source>
        <dbReference type="ARBA" id="ARBA00022989"/>
    </source>
</evidence>
<reference evidence="13" key="1">
    <citation type="journal article" date="1999" name="Genetics">
        <title>Complete DNA sequence of the mitochondrial genome of the ascidian Halocynthia roretzi (Chordata, Urochordata).</title>
        <authorList>
            <person name="Yokobori S."/>
            <person name="Ueda T."/>
            <person name="Feldmaier-Fuchs G."/>
            <person name="Paabo S."/>
            <person name="Ueshima R."/>
            <person name="Kondow A."/>
            <person name="Nishikawa K."/>
            <person name="Watanabe K."/>
        </authorList>
    </citation>
    <scope>NUCLEOTIDE SEQUENCE</scope>
</reference>
<dbReference type="GO" id="GO:0004129">
    <property type="term" value="F:cytochrome-c oxidase activity"/>
    <property type="evidence" value="ECO:0007669"/>
    <property type="project" value="UniProtKB-EC"/>
</dbReference>
<dbReference type="InterPro" id="IPR000298">
    <property type="entry name" value="Cyt_c_oxidase-like_su3"/>
</dbReference>
<dbReference type="RefSeq" id="NP_038243.1">
    <property type="nucleotide sequence ID" value="NC_002177.1"/>
</dbReference>
<feature type="transmembrane region" description="Helical" evidence="11">
    <location>
        <begin position="37"/>
        <end position="57"/>
    </location>
</feature>
<dbReference type="GO" id="GO:0005743">
    <property type="term" value="C:mitochondrial inner membrane"/>
    <property type="evidence" value="ECO:0007669"/>
    <property type="project" value="UniProtKB-SubCell"/>
</dbReference>
<keyword evidence="10 13" id="KW-0496">Mitochondrion</keyword>
<dbReference type="AlphaFoldDB" id="Q9T9H6"/>
<evidence type="ECO:0000256" key="8">
    <source>
        <dbReference type="ARBA" id="ARBA00023136"/>
    </source>
</evidence>
<feature type="transmembrane region" description="Helical" evidence="11">
    <location>
        <begin position="126"/>
        <end position="145"/>
    </location>
</feature>
<geneLocation type="mitochondrion" evidence="13"/>
<comment type="similarity">
    <text evidence="2 10">Belongs to the cytochrome c oxidase subunit 3 family.</text>
</comment>
<evidence type="ECO:0000256" key="3">
    <source>
        <dbReference type="ARBA" id="ARBA00015944"/>
    </source>
</evidence>
<evidence type="ECO:0000256" key="6">
    <source>
        <dbReference type="ARBA" id="ARBA00022967"/>
    </source>
</evidence>
<dbReference type="PANTHER" id="PTHR11403:SF7">
    <property type="entry name" value="CYTOCHROME C OXIDASE SUBUNIT 3"/>
    <property type="match status" value="1"/>
</dbReference>
<dbReference type="Gene3D" id="1.10.287.70">
    <property type="match status" value="1"/>
</dbReference>
<keyword evidence="8 11" id="KW-0472">Membrane</keyword>
<evidence type="ECO:0000256" key="11">
    <source>
        <dbReference type="SAM" id="Phobius"/>
    </source>
</evidence>
<accession>Q9T9H6</accession>
<dbReference type="InterPro" id="IPR035973">
    <property type="entry name" value="Cyt_c_oxidase_su3-like_sf"/>
</dbReference>
<feature type="transmembrane region" description="Helical" evidence="11">
    <location>
        <begin position="157"/>
        <end position="175"/>
    </location>
</feature>
<organism evidence="13">
    <name type="scientific">Halocynthia roretzi</name>
    <name type="common">Sea squirt</name>
    <name type="synonym">Cynthia roretzi</name>
    <dbReference type="NCBI Taxonomy" id="7729"/>
    <lineage>
        <taxon>Eukaryota</taxon>
        <taxon>Metazoa</taxon>
        <taxon>Chordata</taxon>
        <taxon>Tunicata</taxon>
        <taxon>Ascidiacea</taxon>
        <taxon>Stolidobranchia</taxon>
        <taxon>Pyuridae</taxon>
        <taxon>Halocynthia</taxon>
    </lineage>
</organism>
<keyword evidence="7 11" id="KW-1133">Transmembrane helix</keyword>
<dbReference type="GeneID" id="808971"/>
<feature type="transmembrane region" description="Helical" evidence="11">
    <location>
        <begin position="78"/>
        <end position="101"/>
    </location>
</feature>
<comment type="subcellular location">
    <subcellularLocation>
        <location evidence="1">Mitochondrion inner membrane</location>
        <topology evidence="1">Multi-pass membrane protein</topology>
    </subcellularLocation>
</comment>
<keyword evidence="5" id="KW-0999">Mitochondrion inner membrane</keyword>
<dbReference type="Gene3D" id="1.20.120.80">
    <property type="entry name" value="Cytochrome c oxidase, subunit III, four-helix bundle"/>
    <property type="match status" value="1"/>
</dbReference>
<keyword evidence="6" id="KW-1278">Translocase</keyword>
<keyword evidence="4 10" id="KW-0812">Transmembrane</keyword>
<feature type="transmembrane region" description="Helical" evidence="11">
    <location>
        <begin position="239"/>
        <end position="259"/>
    </location>
</feature>
<dbReference type="Pfam" id="PF00510">
    <property type="entry name" value="COX3"/>
    <property type="match status" value="1"/>
</dbReference>
<evidence type="ECO:0000256" key="10">
    <source>
        <dbReference type="RuleBase" id="RU003375"/>
    </source>
</evidence>
<feature type="transmembrane region" description="Helical" evidence="11">
    <location>
        <begin position="195"/>
        <end position="219"/>
    </location>
</feature>
<dbReference type="PANTHER" id="PTHR11403">
    <property type="entry name" value="CYTOCHROME C OXIDASE SUBUNIT III"/>
    <property type="match status" value="1"/>
</dbReference>
<evidence type="ECO:0000256" key="5">
    <source>
        <dbReference type="ARBA" id="ARBA00022792"/>
    </source>
</evidence>
<comment type="function">
    <text evidence="10">Component of the cytochrome c oxidase, the last enzyme in the mitochondrial electron transport chain which drives oxidative phosphorylation. The respiratory chain contains 3 multisubunit complexes succinate dehydrogenase (complex II, CII), ubiquinol-cytochrome c oxidoreductase (cytochrome b-c1 complex, complex III, CIII) and cytochrome c oxidase (complex IV, CIV), that cooperate to transfer electrons derived from NADH and succinate to molecular oxygen, creating an electrochemical gradient over the inner membrane that drives transmembrane transport and the ATP synthase. Cytochrome c oxidase is the component of the respiratory chain that catalyzes the reduction of oxygen to water. Electrons originating from reduced cytochrome c in the intermembrane space (IMS) are transferred via the dinuclear copper A center (CU(A)) of subunit 2 and heme A of subunit 1 to the active site in subunit 1, a binuclear center (BNC) formed by heme A3 and copper B (CU(B)). The BNC reduces molecular oxygen to 2 water molecules using 4 electrons from cytochrome c in the IMS and 4 protons from the mitochondrial matrix.</text>
</comment>
<dbReference type="GO" id="GO:0006123">
    <property type="term" value="P:mitochondrial electron transport, cytochrome c to oxygen"/>
    <property type="evidence" value="ECO:0007669"/>
    <property type="project" value="TreeGrafter"/>
</dbReference>
<dbReference type="InterPro" id="IPR024791">
    <property type="entry name" value="Cyt_c/ubiquinol_Oxase_su3"/>
</dbReference>
<dbReference type="CTD" id="4514"/>
<proteinExistence type="inferred from homology"/>
<dbReference type="InterPro" id="IPR013833">
    <property type="entry name" value="Cyt_c_oxidase_su3_a-hlx"/>
</dbReference>
<dbReference type="FunFam" id="1.20.120.80:FF:000002">
    <property type="entry name" value="Cytochrome c oxidase subunit 3"/>
    <property type="match status" value="1"/>
</dbReference>
<dbReference type="PROSITE" id="PS50253">
    <property type="entry name" value="COX3"/>
    <property type="match status" value="1"/>
</dbReference>
<dbReference type="InterPro" id="IPR033945">
    <property type="entry name" value="Cyt_c_oxase_su3_dom"/>
</dbReference>
<evidence type="ECO:0000256" key="4">
    <source>
        <dbReference type="ARBA" id="ARBA00022692"/>
    </source>
</evidence>
<protein>
    <recommendedName>
        <fullName evidence="3 10">Cytochrome c oxidase subunit 3</fullName>
    </recommendedName>
</protein>
<evidence type="ECO:0000259" key="12">
    <source>
        <dbReference type="PROSITE" id="PS50253"/>
    </source>
</evidence>